<accession>A0A2A5SZL0</accession>
<dbReference type="AlphaFoldDB" id="A0A2A5SZL0"/>
<evidence type="ECO:0000313" key="3">
    <source>
        <dbReference type="Proteomes" id="UP000219020"/>
    </source>
</evidence>
<evidence type="ECO:0000259" key="1">
    <source>
        <dbReference type="Pfam" id="PF13612"/>
    </source>
</evidence>
<comment type="caution">
    <text evidence="2">The sequence shown here is derived from an EMBL/GenBank/DDBJ whole genome shotgun (WGS) entry which is preliminary data.</text>
</comment>
<dbReference type="InterPro" id="IPR025668">
    <property type="entry name" value="Tnp_DDE_dom"/>
</dbReference>
<name>A0A2A5SZL0_9GAMM</name>
<evidence type="ECO:0000313" key="2">
    <source>
        <dbReference type="EMBL" id="PCS21359.1"/>
    </source>
</evidence>
<reference evidence="3" key="1">
    <citation type="submission" date="2017-04" db="EMBL/GenBank/DDBJ databases">
        <title>Genome evolution of the luminous symbionts of deep sea anglerfish.</title>
        <authorList>
            <person name="Hendry T.A."/>
        </authorList>
    </citation>
    <scope>NUCLEOTIDE SEQUENCE [LARGE SCALE GENOMIC DNA]</scope>
</reference>
<sequence>MDDKKSVLDMTDNRWRLLCRNKRYISGFLEGTLDGERVNFITNTRNNMKPKVMNLWDRLILRK</sequence>
<dbReference type="EMBL" id="NBYY01000034">
    <property type="protein sequence ID" value="PCS21359.1"/>
    <property type="molecule type" value="Genomic_DNA"/>
</dbReference>
<organism evidence="2 3">
    <name type="scientific">Candidatus Enterovibrio escicola</name>
    <dbReference type="NCBI Taxonomy" id="1927127"/>
    <lineage>
        <taxon>Bacteria</taxon>
        <taxon>Pseudomonadati</taxon>
        <taxon>Pseudomonadota</taxon>
        <taxon>Gammaproteobacteria</taxon>
        <taxon>Vibrionales</taxon>
        <taxon>Vibrionaceae</taxon>
        <taxon>Enterovibrio</taxon>
    </lineage>
</organism>
<protein>
    <recommendedName>
        <fullName evidence="1">Transposase DDE domain-containing protein</fullName>
    </recommendedName>
</protein>
<dbReference type="Pfam" id="PF13612">
    <property type="entry name" value="DDE_Tnp_1_3"/>
    <property type="match status" value="1"/>
</dbReference>
<feature type="domain" description="Transposase DDE" evidence="1">
    <location>
        <begin position="1"/>
        <end position="63"/>
    </location>
</feature>
<keyword evidence="3" id="KW-1185">Reference proteome</keyword>
<proteinExistence type="predicted"/>
<gene>
    <name evidence="2" type="ORF">BTN49_2898</name>
</gene>
<dbReference type="Proteomes" id="UP000219020">
    <property type="component" value="Unassembled WGS sequence"/>
</dbReference>